<evidence type="ECO:0000256" key="8">
    <source>
        <dbReference type="SAM" id="SignalP"/>
    </source>
</evidence>
<keyword evidence="3" id="KW-0808">Transferase</keyword>
<dbReference type="InterPro" id="IPR038063">
    <property type="entry name" value="Transpep_catalytic_dom"/>
</dbReference>
<gene>
    <name evidence="10" type="ORF">VW23_016570</name>
</gene>
<dbReference type="InterPro" id="IPR052905">
    <property type="entry name" value="LD-transpeptidase_YkuD-like"/>
</dbReference>
<evidence type="ECO:0000256" key="5">
    <source>
        <dbReference type="ARBA" id="ARBA00022984"/>
    </source>
</evidence>
<comment type="caution">
    <text evidence="10">The sequence shown here is derived from an EMBL/GenBank/DDBJ whole genome shotgun (WGS) entry which is preliminary data.</text>
</comment>
<dbReference type="InterPro" id="IPR002477">
    <property type="entry name" value="Peptidoglycan-bd-like"/>
</dbReference>
<feature type="chain" id="PRO_5009190452" description="L,D-TPase catalytic domain-containing protein" evidence="8">
    <location>
        <begin position="28"/>
        <end position="548"/>
    </location>
</feature>
<feature type="active site" description="Nucleophile" evidence="7">
    <location>
        <position position="463"/>
    </location>
</feature>
<dbReference type="CDD" id="cd16913">
    <property type="entry name" value="YkuD_like"/>
    <property type="match status" value="1"/>
</dbReference>
<dbReference type="GO" id="GO:0071555">
    <property type="term" value="P:cell wall organization"/>
    <property type="evidence" value="ECO:0007669"/>
    <property type="project" value="UniProtKB-UniRule"/>
</dbReference>
<reference evidence="10 11" key="1">
    <citation type="journal article" date="2015" name="Genome Announc.">
        <title>Genome Assemblies of Three Soil-Associated Devosia species: D. insulae, D. limi, and D. soli.</title>
        <authorList>
            <person name="Hassan Y.I."/>
            <person name="Lepp D."/>
            <person name="Zhou T."/>
        </authorList>
    </citation>
    <scope>NUCLEOTIDE SEQUENCE [LARGE SCALE GENOMIC DNA]</scope>
    <source>
        <strain evidence="10 11">DS-56</strain>
    </source>
</reference>
<sequence length="548" mass="60443">MRRPCPDLIRKLVVALLALLFVMPAVAQDRVDLSPRDLAVVRINIIDLLANEPRLPLPIKQRRDVLRTYYEEQSGELLWLNSARAGVMVSRLANATDDGLNPDDYPGQQLASLLAAAGETDKRSLAIIELYFSAAFLEYASDLKVGRFLPNKIDPNFFLAPRTIDEAAALAGVAKVADVETVLHAWEPQSAEYQALRKALDDYHALAVLGGWGTVPLGDTLKPGMTDPRIPALRARLAVTDGAAATAPGEPEFYDDVLVEAVKHFQARHGLDVDGVVGPASLVAMNVPIEDRIESIDFAMERWRWMPDDLGRQYIIVNIAGFELRRIADGEIKEKMAVVVGKPYSRTPVFSDAIRYLEFNPYWNVPAGLAAKEELPKLQSNPAAVAAAGFEALRGKDVYDVRQVDWAQVTPSRFPFQLRQKPGTNNALGRVKFMFPNSHDVYLHDTPSRSLFGRAERAFSHGCIRLSRPLELADQVLAAGGVDGWSNQRIDSVVASLKNTVVNLKTPLPVHITYLTAWVEADGVHFSSDIYGHDEKLLAALDGKSLAW</sequence>
<dbReference type="Gene3D" id="1.10.101.10">
    <property type="entry name" value="PGBD-like superfamily/PGBD"/>
    <property type="match status" value="1"/>
</dbReference>
<keyword evidence="6 7" id="KW-0961">Cell wall biogenesis/degradation</keyword>
<evidence type="ECO:0000313" key="10">
    <source>
        <dbReference type="EMBL" id="OEO31384.1"/>
    </source>
</evidence>
<keyword evidence="11" id="KW-1185">Reference proteome</keyword>
<dbReference type="Gene3D" id="2.40.440.10">
    <property type="entry name" value="L,D-transpeptidase catalytic domain-like"/>
    <property type="match status" value="1"/>
</dbReference>
<keyword evidence="5 7" id="KW-0573">Peptidoglycan synthesis</keyword>
<dbReference type="Proteomes" id="UP000095463">
    <property type="component" value="Unassembled WGS sequence"/>
</dbReference>
<dbReference type="PANTHER" id="PTHR41533">
    <property type="entry name" value="L,D-TRANSPEPTIDASE HI_1667-RELATED"/>
    <property type="match status" value="1"/>
</dbReference>
<dbReference type="Pfam" id="PF01471">
    <property type="entry name" value="PG_binding_1"/>
    <property type="match status" value="1"/>
</dbReference>
<protein>
    <recommendedName>
        <fullName evidence="9">L,D-TPase catalytic domain-containing protein</fullName>
    </recommendedName>
</protein>
<evidence type="ECO:0000256" key="3">
    <source>
        <dbReference type="ARBA" id="ARBA00022679"/>
    </source>
</evidence>
<dbReference type="InterPro" id="IPR036366">
    <property type="entry name" value="PGBDSf"/>
</dbReference>
<name>A0A1E5XS99_9HYPH</name>
<dbReference type="SUPFAM" id="SSF141523">
    <property type="entry name" value="L,D-transpeptidase catalytic domain-like"/>
    <property type="match status" value="1"/>
</dbReference>
<dbReference type="AlphaFoldDB" id="A0A1E5XS99"/>
<dbReference type="PANTHER" id="PTHR41533:SF2">
    <property type="entry name" value="BLR7131 PROTEIN"/>
    <property type="match status" value="1"/>
</dbReference>
<feature type="signal peptide" evidence="8">
    <location>
        <begin position="1"/>
        <end position="27"/>
    </location>
</feature>
<dbReference type="GO" id="GO:0016740">
    <property type="term" value="F:transferase activity"/>
    <property type="evidence" value="ECO:0007669"/>
    <property type="project" value="UniProtKB-KW"/>
</dbReference>
<dbReference type="UniPathway" id="UPA00219"/>
<evidence type="ECO:0000256" key="7">
    <source>
        <dbReference type="PROSITE-ProRule" id="PRU01373"/>
    </source>
</evidence>
<keyword evidence="4 7" id="KW-0133">Cell shape</keyword>
<dbReference type="RefSeq" id="WP_069909443.1">
    <property type="nucleotide sequence ID" value="NZ_LAJE02000160.1"/>
</dbReference>
<dbReference type="Pfam" id="PF03734">
    <property type="entry name" value="YkuD"/>
    <property type="match status" value="1"/>
</dbReference>
<dbReference type="GO" id="GO:0008360">
    <property type="term" value="P:regulation of cell shape"/>
    <property type="evidence" value="ECO:0007669"/>
    <property type="project" value="UniProtKB-UniRule"/>
</dbReference>
<evidence type="ECO:0000256" key="1">
    <source>
        <dbReference type="ARBA" id="ARBA00004752"/>
    </source>
</evidence>
<dbReference type="GO" id="GO:0009252">
    <property type="term" value="P:peptidoglycan biosynthetic process"/>
    <property type="evidence" value="ECO:0007669"/>
    <property type="project" value="UniProtKB-UniPathway"/>
</dbReference>
<proteinExistence type="inferred from homology"/>
<evidence type="ECO:0000256" key="2">
    <source>
        <dbReference type="ARBA" id="ARBA00005992"/>
    </source>
</evidence>
<dbReference type="PROSITE" id="PS52029">
    <property type="entry name" value="LD_TPASE"/>
    <property type="match status" value="1"/>
</dbReference>
<dbReference type="GO" id="GO:0004180">
    <property type="term" value="F:carboxypeptidase activity"/>
    <property type="evidence" value="ECO:0007669"/>
    <property type="project" value="UniProtKB-ARBA"/>
</dbReference>
<feature type="domain" description="L,D-TPase catalytic" evidence="9">
    <location>
        <begin position="313"/>
        <end position="493"/>
    </location>
</feature>
<comment type="similarity">
    <text evidence="2">Belongs to the YkuD family.</text>
</comment>
<dbReference type="SUPFAM" id="SSF47090">
    <property type="entry name" value="PGBD-like"/>
    <property type="match status" value="1"/>
</dbReference>
<organism evidence="10 11">
    <name type="scientific">Devosia insulae DS-56</name>
    <dbReference type="NCBI Taxonomy" id="1116389"/>
    <lineage>
        <taxon>Bacteria</taxon>
        <taxon>Pseudomonadati</taxon>
        <taxon>Pseudomonadota</taxon>
        <taxon>Alphaproteobacteria</taxon>
        <taxon>Hyphomicrobiales</taxon>
        <taxon>Devosiaceae</taxon>
        <taxon>Devosia</taxon>
    </lineage>
</organism>
<comment type="pathway">
    <text evidence="1 7">Cell wall biogenesis; peptidoglycan biosynthesis.</text>
</comment>
<evidence type="ECO:0000256" key="6">
    <source>
        <dbReference type="ARBA" id="ARBA00023316"/>
    </source>
</evidence>
<evidence type="ECO:0000313" key="11">
    <source>
        <dbReference type="Proteomes" id="UP000095463"/>
    </source>
</evidence>
<dbReference type="Pfam" id="PF20142">
    <property type="entry name" value="Scaffold"/>
    <property type="match status" value="1"/>
</dbReference>
<feature type="active site" description="Proton donor/acceptor" evidence="7">
    <location>
        <position position="444"/>
    </location>
</feature>
<accession>A0A1E5XS99</accession>
<dbReference type="InterPro" id="IPR045380">
    <property type="entry name" value="LD_TPept_scaffold_dom"/>
</dbReference>
<dbReference type="EMBL" id="LAJE02000160">
    <property type="protein sequence ID" value="OEO31384.1"/>
    <property type="molecule type" value="Genomic_DNA"/>
</dbReference>
<evidence type="ECO:0000256" key="4">
    <source>
        <dbReference type="ARBA" id="ARBA00022960"/>
    </source>
</evidence>
<dbReference type="InterPro" id="IPR005490">
    <property type="entry name" value="LD_TPept_cat_dom"/>
</dbReference>
<evidence type="ECO:0000259" key="9">
    <source>
        <dbReference type="PROSITE" id="PS52029"/>
    </source>
</evidence>
<dbReference type="InterPro" id="IPR036365">
    <property type="entry name" value="PGBD-like_sf"/>
</dbReference>
<keyword evidence="8" id="KW-0732">Signal</keyword>